<feature type="domain" description="IFT122 first beta-propeller" evidence="10">
    <location>
        <begin position="27"/>
        <end position="212"/>
    </location>
</feature>
<keyword evidence="4" id="KW-0677">Repeat</keyword>
<evidence type="ECO:0000256" key="7">
    <source>
        <dbReference type="PROSITE-ProRule" id="PRU00221"/>
    </source>
</evidence>
<dbReference type="GO" id="GO:1905515">
    <property type="term" value="P:non-motile cilium assembly"/>
    <property type="evidence" value="ECO:0007669"/>
    <property type="project" value="TreeGrafter"/>
</dbReference>
<feature type="repeat" description="WD" evidence="7">
    <location>
        <begin position="74"/>
        <end position="106"/>
    </location>
</feature>
<dbReference type="GO" id="GO:0097730">
    <property type="term" value="C:non-motile cilium"/>
    <property type="evidence" value="ECO:0007669"/>
    <property type="project" value="TreeGrafter"/>
</dbReference>
<organism evidence="13 14">
    <name type="scientific">Acrasis kona</name>
    <dbReference type="NCBI Taxonomy" id="1008807"/>
    <lineage>
        <taxon>Eukaryota</taxon>
        <taxon>Discoba</taxon>
        <taxon>Heterolobosea</taxon>
        <taxon>Tetramitia</taxon>
        <taxon>Eutetramitia</taxon>
        <taxon>Acrasidae</taxon>
        <taxon>Acrasis</taxon>
    </lineage>
</organism>
<reference evidence="13 14" key="1">
    <citation type="submission" date="2024-03" db="EMBL/GenBank/DDBJ databases">
        <title>The Acrasis kona genome and developmental transcriptomes reveal deep origins of eukaryotic multicellular pathways.</title>
        <authorList>
            <person name="Sheikh S."/>
            <person name="Fu C.-J."/>
            <person name="Brown M.W."/>
            <person name="Baldauf S.L."/>
        </authorList>
    </citation>
    <scope>NUCLEOTIDE SEQUENCE [LARGE SCALE GENOMIC DNA]</scope>
    <source>
        <strain evidence="13 14">ATCC MYA-3509</strain>
    </source>
</reference>
<feature type="region of interest" description="Disordered" evidence="8">
    <location>
        <begin position="1091"/>
        <end position="1130"/>
    </location>
</feature>
<keyword evidence="3 7" id="KW-0853">WD repeat</keyword>
<dbReference type="PANTHER" id="PTHR12764:SF4">
    <property type="entry name" value="INTRAFLAGELLAR TRANSPORT PROTEIN 122 HOMOLOG"/>
    <property type="match status" value="1"/>
</dbReference>
<dbReference type="InterPro" id="IPR001680">
    <property type="entry name" value="WD40_rpt"/>
</dbReference>
<evidence type="ECO:0000313" key="14">
    <source>
        <dbReference type="Proteomes" id="UP001431209"/>
    </source>
</evidence>
<dbReference type="InterPro" id="IPR057411">
    <property type="entry name" value="TPR_IFT122"/>
</dbReference>
<dbReference type="InterPro" id="IPR039857">
    <property type="entry name" value="Ift122/121"/>
</dbReference>
<gene>
    <name evidence="13" type="ORF">AKO1_000590</name>
</gene>
<dbReference type="Pfam" id="PF25143">
    <property type="entry name" value="Zn_ribbon_IFT122_C"/>
    <property type="match status" value="1"/>
</dbReference>
<evidence type="ECO:0000256" key="3">
    <source>
        <dbReference type="ARBA" id="ARBA00022574"/>
    </source>
</evidence>
<dbReference type="Gene3D" id="1.25.40.470">
    <property type="match status" value="2"/>
</dbReference>
<evidence type="ECO:0000256" key="1">
    <source>
        <dbReference type="ARBA" id="ARBA00004138"/>
    </source>
</evidence>
<protein>
    <recommendedName>
        <fullName evidence="2">Intraflagellar transport protein 122 homolog</fullName>
    </recommendedName>
</protein>
<dbReference type="InterPro" id="IPR056153">
    <property type="entry name" value="Beta-prop_IFT122_1st"/>
</dbReference>
<evidence type="ECO:0000256" key="4">
    <source>
        <dbReference type="ARBA" id="ARBA00022737"/>
    </source>
</evidence>
<evidence type="ECO:0000256" key="6">
    <source>
        <dbReference type="ARBA" id="ARBA00023273"/>
    </source>
</evidence>
<evidence type="ECO:0000259" key="11">
    <source>
        <dbReference type="Pfam" id="PF25144"/>
    </source>
</evidence>
<dbReference type="InterPro" id="IPR056838">
    <property type="entry name" value="Zn_ribbon_IFT122"/>
</dbReference>
<sequence length="1232" mass="141530">MSIGSLNLFCRVRFWWPEYLFTSMKTIQTWNEISENGAPVHSIAYSPDGSQLVAAVGDKVYMINTMLNEVTKKLRGHKDTVYTVAYAKDGTRFASGGADKFVIIWSNEGEGKLKYSHNEAIQCLAYNPNSHHLVSCATSDFGLWEPEQNEVKKVKVTSKILCASWTTDGQHLAIGHYSGVISIRNKEGKEVSSVVRKAPIWCLQWNPSREEAFEVLAAGCWDQTLSFYHLSGRQLGKDKQLRFDPCSIAYFSNGEYICIGGSDKKASLYTKDGIRLMTIAEESSWVWSIAHRPNQNYICLGTNDGLLNVYQLLFNTVHSIYQNNYAFRESMTDVVIQDLVTEKQIRIKCKDYIKKIALYKNKVIAQLSDRLYVYEHDGNEEDPQYRLMEKIMKNLECMLLVSTSNHIIQCQESALHMYDFKGVKVREWTLDSSIRYVKVVGGPADREAILVGLKNGVILKIFIDNPFPVQILKLNVGIKCVDLSASRMKLAIVDDNNQCMVYDLKNKKFLFQENNATAVAWNSEYEDMLCFSHNGTLSIKTDNFPVHQHKVAGTVVGFRGYKIFSLQMMSMNTIDIPHSATLFQYIERKEFERAYQIACLGVTDADWKLLAVQSLMGLNFAIARKAFVRIRDFNYIALINKFEKQIQQKSADEQLFLAEIYAYQGRFDESAKLYVKAGHPEVAMDMLCDLRRWKDAKDLAAKNENNQSINLRDLILRQARSAEEDHDLRAAADLYQAGNEYMKAIKIMGEQKWLDNLIDLCRTLQPKTDARAIATCAGYFRKQDNHQYAKEAYMKIGDFSSLMSLHVEMSKWEEAFDLLKTHPEFTADVYLPYAEYLCNQDQFDEAQIAYKKAKKPVEALKMIQKLGFNAVIEHRFRDASYYFWQFAYETISLNKPTSEHCNVSEEEKQDRQAKFEKFLQLAKLYYVYSFVRDYTELPFNSTDIRHLYNISRYLLMNITTETPYNMSKVSIMLSLAKLSTQLGDYSNARLAYQKLQTLRVPKHMRDEIDVQSILIVGKPIANNESEAPICYRCSSRNPSLNEKGDRCTQCDHPFVRSFFSFDTLPLVEFELEDGLSDEEAIKLINIDPVEDGNSSKSQWREDTSNENVQTLSFDDPEPVQEETMNGGNNGKMIIDPFARALLDLSKRRVVVDRAMLASFHKDEVFVVDWGETQVKKKFYKSTIPEIQITRCEACNSFFHEEDYEFEMLKGQGCPFCRTNNKQAATEEPQPAT</sequence>
<dbReference type="SUPFAM" id="SSF50978">
    <property type="entry name" value="WD40 repeat-like"/>
    <property type="match status" value="2"/>
</dbReference>
<dbReference type="SMART" id="SM00320">
    <property type="entry name" value="WD40"/>
    <property type="match status" value="8"/>
</dbReference>
<keyword evidence="14" id="KW-1185">Reference proteome</keyword>
<dbReference type="InterPro" id="IPR011990">
    <property type="entry name" value="TPR-like_helical_dom_sf"/>
</dbReference>
<feature type="domain" description="IFT122 zinc ribbon" evidence="11">
    <location>
        <begin position="1023"/>
        <end position="1067"/>
    </location>
</feature>
<keyword evidence="6" id="KW-0966">Cell projection</keyword>
<comment type="subcellular location">
    <subcellularLocation>
        <location evidence="1">Cell projection</location>
        <location evidence="1">Cilium</location>
    </subcellularLocation>
</comment>
<dbReference type="GO" id="GO:0061512">
    <property type="term" value="P:protein localization to cilium"/>
    <property type="evidence" value="ECO:0007669"/>
    <property type="project" value="TreeGrafter"/>
</dbReference>
<dbReference type="Gene3D" id="2.130.10.10">
    <property type="entry name" value="YVTN repeat-like/Quinoprotein amine dehydrogenase"/>
    <property type="match status" value="2"/>
</dbReference>
<dbReference type="Pfam" id="PF25144">
    <property type="entry name" value="Zn_ribbon_IFT122"/>
    <property type="match status" value="1"/>
</dbReference>
<proteinExistence type="predicted"/>
<feature type="domain" description="IFT122 second beta-propeller" evidence="9">
    <location>
        <begin position="318"/>
        <end position="571"/>
    </location>
</feature>
<dbReference type="GO" id="GO:0030991">
    <property type="term" value="C:intraciliary transport particle A"/>
    <property type="evidence" value="ECO:0007669"/>
    <property type="project" value="TreeGrafter"/>
</dbReference>
<evidence type="ECO:0000259" key="12">
    <source>
        <dbReference type="Pfam" id="PF25295"/>
    </source>
</evidence>
<accession>A0AAW2ZSG5</accession>
<dbReference type="Pfam" id="PF23377">
    <property type="entry name" value="Beta-prop_IFT122_2nd"/>
    <property type="match status" value="1"/>
</dbReference>
<dbReference type="GO" id="GO:0035721">
    <property type="term" value="P:intraciliary retrograde transport"/>
    <property type="evidence" value="ECO:0007669"/>
    <property type="project" value="TreeGrafter"/>
</dbReference>
<evidence type="ECO:0000259" key="10">
    <source>
        <dbReference type="Pfam" id="PF23381"/>
    </source>
</evidence>
<evidence type="ECO:0000259" key="9">
    <source>
        <dbReference type="Pfam" id="PF23377"/>
    </source>
</evidence>
<evidence type="ECO:0000256" key="2">
    <source>
        <dbReference type="ARBA" id="ARBA00019442"/>
    </source>
</evidence>
<evidence type="ECO:0000313" key="13">
    <source>
        <dbReference type="EMBL" id="KAL0491654.1"/>
    </source>
</evidence>
<dbReference type="PANTHER" id="PTHR12764">
    <property type="entry name" value="WD REPEAT DOMAIN-RELATED"/>
    <property type="match status" value="1"/>
</dbReference>
<dbReference type="AlphaFoldDB" id="A0AAW2ZSG5"/>
<dbReference type="Pfam" id="PF25295">
    <property type="entry name" value="TPR_IFT122"/>
    <property type="match status" value="1"/>
</dbReference>
<dbReference type="EMBL" id="JAOPGA020001838">
    <property type="protein sequence ID" value="KAL0491654.1"/>
    <property type="molecule type" value="Genomic_DNA"/>
</dbReference>
<dbReference type="PROSITE" id="PS50082">
    <property type="entry name" value="WD_REPEATS_2"/>
    <property type="match status" value="1"/>
</dbReference>
<evidence type="ECO:0000256" key="5">
    <source>
        <dbReference type="ARBA" id="ARBA00023069"/>
    </source>
</evidence>
<comment type="caution">
    <text evidence="13">The sequence shown here is derived from an EMBL/GenBank/DDBJ whole genome shotgun (WGS) entry which is preliminary data.</text>
</comment>
<dbReference type="InterPro" id="IPR036322">
    <property type="entry name" value="WD40_repeat_dom_sf"/>
</dbReference>
<dbReference type="Pfam" id="PF23381">
    <property type="entry name" value="Beta-prop_IFT122_1st"/>
    <property type="match status" value="1"/>
</dbReference>
<evidence type="ECO:0000256" key="8">
    <source>
        <dbReference type="SAM" id="MobiDB-lite"/>
    </source>
</evidence>
<feature type="domain" description="Intraflagellar transport protein 122 homolog TPR" evidence="12">
    <location>
        <begin position="579"/>
        <end position="969"/>
    </location>
</feature>
<dbReference type="PROSITE" id="PS50294">
    <property type="entry name" value="WD_REPEATS_REGION"/>
    <property type="match status" value="1"/>
</dbReference>
<dbReference type="InterPro" id="IPR056152">
    <property type="entry name" value="Beta-prop_IFT122_2nd"/>
</dbReference>
<keyword evidence="5" id="KW-0969">Cilium</keyword>
<dbReference type="Proteomes" id="UP001431209">
    <property type="component" value="Unassembled WGS sequence"/>
</dbReference>
<dbReference type="InterPro" id="IPR015943">
    <property type="entry name" value="WD40/YVTN_repeat-like_dom_sf"/>
</dbReference>
<name>A0AAW2ZSG5_9EUKA</name>
<dbReference type="SUPFAM" id="SSF48452">
    <property type="entry name" value="TPR-like"/>
    <property type="match status" value="1"/>
</dbReference>